<evidence type="ECO:0000313" key="5">
    <source>
        <dbReference type="Proteomes" id="UP000248066"/>
    </source>
</evidence>
<dbReference type="Proteomes" id="UP000248066">
    <property type="component" value="Unassembled WGS sequence"/>
</dbReference>
<feature type="transmembrane region" description="Helical" evidence="3">
    <location>
        <begin position="31"/>
        <end position="52"/>
    </location>
</feature>
<evidence type="ECO:0000256" key="2">
    <source>
        <dbReference type="ARBA" id="ARBA00023287"/>
    </source>
</evidence>
<keyword evidence="5" id="KW-1185">Reference proteome</keyword>
<dbReference type="EMBL" id="PDOF01000001">
    <property type="protein sequence ID" value="PYZ98607.1"/>
    <property type="molecule type" value="Genomic_DNA"/>
</dbReference>
<evidence type="ECO:0000256" key="1">
    <source>
        <dbReference type="ARBA" id="ARBA00004241"/>
    </source>
</evidence>
<evidence type="ECO:0008006" key="6">
    <source>
        <dbReference type="Google" id="ProtNLM"/>
    </source>
</evidence>
<dbReference type="Pfam" id="PF07963">
    <property type="entry name" value="N_methyl"/>
    <property type="match status" value="1"/>
</dbReference>
<dbReference type="NCBIfam" id="TIGR02532">
    <property type="entry name" value="IV_pilin_GFxxxE"/>
    <property type="match status" value="1"/>
</dbReference>
<dbReference type="AlphaFoldDB" id="A0A2W0HBP7"/>
<keyword evidence="3" id="KW-0812">Transmembrane</keyword>
<organism evidence="4 5">
    <name type="scientific">Alteribacter lacisalsi</name>
    <dbReference type="NCBI Taxonomy" id="2045244"/>
    <lineage>
        <taxon>Bacteria</taxon>
        <taxon>Bacillati</taxon>
        <taxon>Bacillota</taxon>
        <taxon>Bacilli</taxon>
        <taxon>Bacillales</taxon>
        <taxon>Bacillaceae</taxon>
        <taxon>Alteribacter</taxon>
    </lineage>
</organism>
<reference evidence="4 5" key="1">
    <citation type="submission" date="2017-10" db="EMBL/GenBank/DDBJ databases">
        <title>Bacillus sp. nov., a halophilic bacterium isolated from a Yangshapao Lake.</title>
        <authorList>
            <person name="Wang H."/>
        </authorList>
    </citation>
    <scope>NUCLEOTIDE SEQUENCE [LARGE SCALE GENOMIC DNA]</scope>
    <source>
        <strain evidence="4 5">YSP-3</strain>
    </source>
</reference>
<dbReference type="GO" id="GO:0030420">
    <property type="term" value="P:establishment of competence for transformation"/>
    <property type="evidence" value="ECO:0007669"/>
    <property type="project" value="UniProtKB-KW"/>
</dbReference>
<proteinExistence type="predicted"/>
<keyword evidence="2" id="KW-0178">Competence</keyword>
<accession>A0A2W0HBP7</accession>
<evidence type="ECO:0000256" key="3">
    <source>
        <dbReference type="SAM" id="Phobius"/>
    </source>
</evidence>
<comment type="caution">
    <text evidence="4">The sequence shown here is derived from an EMBL/GenBank/DDBJ whole genome shotgun (WGS) entry which is preliminary data.</text>
</comment>
<dbReference type="GO" id="GO:0009986">
    <property type="term" value="C:cell surface"/>
    <property type="evidence" value="ECO:0007669"/>
    <property type="project" value="UniProtKB-SubCell"/>
</dbReference>
<dbReference type="InterPro" id="IPR012902">
    <property type="entry name" value="N_methyl_site"/>
</dbReference>
<evidence type="ECO:0000313" key="4">
    <source>
        <dbReference type="EMBL" id="PYZ98607.1"/>
    </source>
</evidence>
<protein>
    <recommendedName>
        <fullName evidence="6">Prepilin-type N-terminal cleavage/methylation domain-containing protein</fullName>
    </recommendedName>
</protein>
<gene>
    <name evidence="4" type="ORF">CR205_08505</name>
</gene>
<comment type="subcellular location">
    <subcellularLocation>
        <location evidence="1">Cell surface</location>
    </subcellularLocation>
</comment>
<sequence>MSEAEDTGSCFHLSGGGFTLKNSKGFTLTEVLAALVLFAVIAGTMVPVYWHFQLEKETVKQERIMIGILYDVAQEYRKEGVKRVSAEYSGYIYEISWRTADEREWHVCISWEAMRHDICLYIPK</sequence>
<keyword evidence="3" id="KW-0472">Membrane</keyword>
<name>A0A2W0HBP7_9BACI</name>
<keyword evidence="3" id="KW-1133">Transmembrane helix</keyword>